<dbReference type="KEGG" id="fsy:FsymDg_2323"/>
<evidence type="ECO:0000313" key="6">
    <source>
        <dbReference type="Proteomes" id="UP000001549"/>
    </source>
</evidence>
<dbReference type="Pfam" id="PF02397">
    <property type="entry name" value="Bac_transf"/>
    <property type="match status" value="1"/>
</dbReference>
<keyword evidence="3" id="KW-1133">Transmembrane helix</keyword>
<protein>
    <submittedName>
        <fullName evidence="5">Sugar transferase</fullName>
    </submittedName>
</protein>
<keyword evidence="3" id="KW-0812">Transmembrane</keyword>
<evidence type="ECO:0000256" key="2">
    <source>
        <dbReference type="SAM" id="MobiDB-lite"/>
    </source>
</evidence>
<gene>
    <name evidence="5" type="ordered locus">FsymDg_2323</name>
</gene>
<evidence type="ECO:0000256" key="1">
    <source>
        <dbReference type="ARBA" id="ARBA00006464"/>
    </source>
</evidence>
<evidence type="ECO:0000259" key="4">
    <source>
        <dbReference type="Pfam" id="PF02397"/>
    </source>
</evidence>
<sequence length="384" mass="42617">MVRRTTAVAGTTGHIRRALTTISVTETSVAKHPAAEPAATEHPVAQRPDPAAGRPFNEGPVLSGRPTTAGTTGRTRGEAFLAGTKLAAEMLLAAVLLLLALPALLLIALAIKIESRGPVCYRALRVGNRGRPLAVLKFRKMRMGMSGPPVTAAGDERFTRIGAFLARRRIDEIPQLWHVLRGQMSLVGPRPEDPRFVALHPRAYQEILTVRPGLSGWTQLVFRDEGDLIGAGQDGDPVRRYVDDLLPEKVRLDRLYAADRRLTTDCKLLLWTPLVLFCRFDIEYDGKTERDRRTELHRKPEHDGKTVGRDGRRELFRLVRNSSTQAGRAVCRSRRIPHRGAEDGDVDERDERSVAHQGGCSCRRSRHQAAPVHDNHPQTTRAGR</sequence>
<feature type="compositionally biased region" description="Low complexity" evidence="2">
    <location>
        <begin position="32"/>
        <end position="45"/>
    </location>
</feature>
<feature type="transmembrane region" description="Helical" evidence="3">
    <location>
        <begin position="90"/>
        <end position="111"/>
    </location>
</feature>
<organism evidence="5 6">
    <name type="scientific">Candidatus Protofrankia datiscae</name>
    <dbReference type="NCBI Taxonomy" id="2716812"/>
    <lineage>
        <taxon>Bacteria</taxon>
        <taxon>Bacillati</taxon>
        <taxon>Actinomycetota</taxon>
        <taxon>Actinomycetes</taxon>
        <taxon>Frankiales</taxon>
        <taxon>Frankiaceae</taxon>
        <taxon>Protofrankia</taxon>
    </lineage>
</organism>
<comment type="similarity">
    <text evidence="1">Belongs to the bacterial sugar transferase family.</text>
</comment>
<name>F8B0G2_9ACTN</name>
<keyword evidence="6" id="KW-1185">Reference proteome</keyword>
<feature type="compositionally biased region" description="Low complexity" evidence="2">
    <location>
        <begin position="64"/>
        <end position="74"/>
    </location>
</feature>
<dbReference type="InterPro" id="IPR003362">
    <property type="entry name" value="Bact_transf"/>
</dbReference>
<proteinExistence type="inferred from homology"/>
<dbReference type="EMBL" id="CP002801">
    <property type="protein sequence ID" value="AEH09711.1"/>
    <property type="molecule type" value="Genomic_DNA"/>
</dbReference>
<keyword evidence="5" id="KW-0808">Transferase</keyword>
<feature type="domain" description="Bacterial sugar transferase" evidence="4">
    <location>
        <begin position="86"/>
        <end position="277"/>
    </location>
</feature>
<keyword evidence="3" id="KW-0472">Membrane</keyword>
<reference evidence="5 6" key="1">
    <citation type="submission" date="2011-05" db="EMBL/GenBank/DDBJ databases">
        <title>Complete sequence of chromosome of Frankia symbiont of Datisca glomerata.</title>
        <authorList>
            <consortium name="US DOE Joint Genome Institute"/>
            <person name="Lucas S."/>
            <person name="Han J."/>
            <person name="Lapidus A."/>
            <person name="Cheng J.-F."/>
            <person name="Goodwin L."/>
            <person name="Pitluck S."/>
            <person name="Peters L."/>
            <person name="Mikhailova N."/>
            <person name="Chertkov O."/>
            <person name="Teshima H."/>
            <person name="Han C."/>
            <person name="Tapia R."/>
            <person name="Land M."/>
            <person name="Hauser L."/>
            <person name="Kyrpides N."/>
            <person name="Ivanova N."/>
            <person name="Pagani I."/>
            <person name="Berry A."/>
            <person name="Pawlowski K."/>
            <person name="Persson T."/>
            <person name="Vanden Heuvel B."/>
            <person name="Benson D."/>
            <person name="Woyke T."/>
        </authorList>
    </citation>
    <scope>NUCLEOTIDE SEQUENCE [LARGE SCALE GENOMIC DNA]</scope>
    <source>
        <strain evidence="6">4085684</strain>
    </source>
</reference>
<accession>F8B0G2</accession>
<dbReference type="eggNOG" id="COG2148">
    <property type="taxonomic scope" value="Bacteria"/>
</dbReference>
<dbReference type="GO" id="GO:0016780">
    <property type="term" value="F:phosphotransferase activity, for other substituted phosphate groups"/>
    <property type="evidence" value="ECO:0007669"/>
    <property type="project" value="TreeGrafter"/>
</dbReference>
<dbReference type="PANTHER" id="PTHR30576:SF0">
    <property type="entry name" value="UNDECAPRENYL-PHOSPHATE N-ACETYLGALACTOSAMINYL 1-PHOSPHATE TRANSFERASE-RELATED"/>
    <property type="match status" value="1"/>
</dbReference>
<feature type="region of interest" description="Disordered" evidence="2">
    <location>
        <begin position="289"/>
        <end position="310"/>
    </location>
</feature>
<dbReference type="PANTHER" id="PTHR30576">
    <property type="entry name" value="COLANIC BIOSYNTHESIS UDP-GLUCOSE LIPID CARRIER TRANSFERASE"/>
    <property type="match status" value="1"/>
</dbReference>
<dbReference type="HOGENOM" id="CLU_719148_0_0_11"/>
<feature type="region of interest" description="Disordered" evidence="2">
    <location>
        <begin position="32"/>
        <end position="74"/>
    </location>
</feature>
<evidence type="ECO:0000313" key="5">
    <source>
        <dbReference type="EMBL" id="AEH09711.1"/>
    </source>
</evidence>
<dbReference type="Proteomes" id="UP000001549">
    <property type="component" value="Chromosome"/>
</dbReference>
<dbReference type="STRING" id="656024.FsymDg_2323"/>
<dbReference type="AlphaFoldDB" id="F8B0G2"/>
<evidence type="ECO:0000256" key="3">
    <source>
        <dbReference type="SAM" id="Phobius"/>
    </source>
</evidence>
<feature type="region of interest" description="Disordered" evidence="2">
    <location>
        <begin position="327"/>
        <end position="384"/>
    </location>
</feature>
<dbReference type="RefSeq" id="WP_013873641.1">
    <property type="nucleotide sequence ID" value="NZ_CAAAGZ010000143.1"/>
</dbReference>